<name>A0A6B0Y4F5_9RHOB</name>
<keyword evidence="3" id="KW-0862">Zinc</keyword>
<sequence>MKLPLLPTSLVGSYAQPSWLIDRDRLGQRLPPRVLLDELWRVGPANLLEAQNDATVIALEDQHRAGVDIVTDGEMRRESYSNRFANALAGVDIDNPGEAVDRTGKVVPVPRVTGPIVRLEPVEAPHVKFLKRHTDKPLKITLPGPFTLAQQAQNDYYANEAELAMAYAGAVNEELRDLFEAGVDIVQLDEPYVQARPEAARDYAVACIDRALDGASGPTVLHVCFGYGKHVADKPDGYAFLSELDDCRADEISIECAQPRLKLDLVRGLPNKTVHIGVLDLRDQTPEAPELVADRIHAALAFLPAERVVVAPDCGMKYLPRDVAFAKLANMVQGRDLVRSELNDG</sequence>
<dbReference type="InterPro" id="IPR038071">
    <property type="entry name" value="UROD/MetE-like_sf"/>
</dbReference>
<dbReference type="SUPFAM" id="SSF51726">
    <property type="entry name" value="UROD/MetE-like"/>
    <property type="match status" value="1"/>
</dbReference>
<evidence type="ECO:0000256" key="1">
    <source>
        <dbReference type="ARBA" id="ARBA00001947"/>
    </source>
</evidence>
<dbReference type="Gene3D" id="3.20.20.210">
    <property type="match status" value="1"/>
</dbReference>
<comment type="cofactor">
    <cofactor evidence="1">
        <name>Zn(2+)</name>
        <dbReference type="ChEBI" id="CHEBI:29105"/>
    </cofactor>
</comment>
<evidence type="ECO:0000256" key="2">
    <source>
        <dbReference type="ARBA" id="ARBA00022723"/>
    </source>
</evidence>
<keyword evidence="5" id="KW-0808">Transferase</keyword>
<organism evidence="5">
    <name type="scientific">Boseongicola sp. SB0664_bin_43</name>
    <dbReference type="NCBI Taxonomy" id="2604844"/>
    <lineage>
        <taxon>Bacteria</taxon>
        <taxon>Pseudomonadati</taxon>
        <taxon>Pseudomonadota</taxon>
        <taxon>Alphaproteobacteria</taxon>
        <taxon>Rhodobacterales</taxon>
        <taxon>Paracoccaceae</taxon>
        <taxon>Boseongicola</taxon>
    </lineage>
</organism>
<comment type="caution">
    <text evidence="5">The sequence shown here is derived from an EMBL/GenBank/DDBJ whole genome shotgun (WGS) entry which is preliminary data.</text>
</comment>
<feature type="domain" description="Cobalamin-independent methionine synthase MetE C-terminal/archaeal" evidence="4">
    <location>
        <begin position="51"/>
        <end position="333"/>
    </location>
</feature>
<dbReference type="GO" id="GO:0008270">
    <property type="term" value="F:zinc ion binding"/>
    <property type="evidence" value="ECO:0007669"/>
    <property type="project" value="InterPro"/>
</dbReference>
<dbReference type="CDD" id="cd03311">
    <property type="entry name" value="CIMS_C_terminal_like"/>
    <property type="match status" value="1"/>
</dbReference>
<dbReference type="PANTHER" id="PTHR30519">
    <property type="entry name" value="5-METHYLTETRAHYDROPTEROYLTRIGLUTAMATE--HOMOCYSTEINE METHYLTRANSFERASE"/>
    <property type="match status" value="1"/>
</dbReference>
<gene>
    <name evidence="5" type="ORF">F4Y60_10995</name>
</gene>
<dbReference type="EMBL" id="VXRY01000445">
    <property type="protein sequence ID" value="MXY34590.1"/>
    <property type="molecule type" value="Genomic_DNA"/>
</dbReference>
<dbReference type="GO" id="GO:0032259">
    <property type="term" value="P:methylation"/>
    <property type="evidence" value="ECO:0007669"/>
    <property type="project" value="UniProtKB-KW"/>
</dbReference>
<dbReference type="GO" id="GO:0009086">
    <property type="term" value="P:methionine biosynthetic process"/>
    <property type="evidence" value="ECO:0007669"/>
    <property type="project" value="InterPro"/>
</dbReference>
<protein>
    <submittedName>
        <fullName evidence="5">5-methyltetrahydropteroyltriglutamate--homocysteine methyltransferase</fullName>
    </submittedName>
</protein>
<dbReference type="GO" id="GO:0003871">
    <property type="term" value="F:5-methyltetrahydropteroyltriglutamate-homocysteine S-methyltransferase activity"/>
    <property type="evidence" value="ECO:0007669"/>
    <property type="project" value="InterPro"/>
</dbReference>
<keyword evidence="2" id="KW-0479">Metal-binding</keyword>
<proteinExistence type="predicted"/>
<accession>A0A6B0Y4F5</accession>
<keyword evidence="5" id="KW-0489">Methyltransferase</keyword>
<evidence type="ECO:0000259" key="4">
    <source>
        <dbReference type="Pfam" id="PF01717"/>
    </source>
</evidence>
<dbReference type="InterPro" id="IPR002629">
    <property type="entry name" value="Met_Synth_C/arc"/>
</dbReference>
<evidence type="ECO:0000313" key="5">
    <source>
        <dbReference type="EMBL" id="MXY34590.1"/>
    </source>
</evidence>
<dbReference type="AlphaFoldDB" id="A0A6B0Y4F5"/>
<evidence type="ECO:0000256" key="3">
    <source>
        <dbReference type="ARBA" id="ARBA00022833"/>
    </source>
</evidence>
<dbReference type="Pfam" id="PF01717">
    <property type="entry name" value="Meth_synt_2"/>
    <property type="match status" value="1"/>
</dbReference>
<reference evidence="5" key="1">
    <citation type="submission" date="2019-09" db="EMBL/GenBank/DDBJ databases">
        <title>Characterisation of the sponge microbiome using genome-centric metagenomics.</title>
        <authorList>
            <person name="Engelberts J.P."/>
            <person name="Robbins S.J."/>
            <person name="De Goeij J.M."/>
            <person name="Aranda M."/>
            <person name="Bell S.C."/>
            <person name="Webster N.S."/>
        </authorList>
    </citation>
    <scope>NUCLEOTIDE SEQUENCE</scope>
    <source>
        <strain evidence="5">SB0664_bin_43</strain>
    </source>
</reference>